<accession>A0ABR4CUT8</accession>
<sequence length="291" mass="32915">MESVNTSTSSTSRNFSYPNHQKPQPSKLHWSRTVSLPDMNHHPSTHSQPAPLKIPKRRPAKAEPQKPRVHSTNIPNPPKRARRNSTPSPDRDRHWSEKGISLRKVSDSLISSIRSVSGNVRSLSRRLITPPSNQDAVSAVHQASRPPSRNPPSSPQPMFDDSPLIPPRITSIPTSQVPVLVEYITYHIIPTQRRYTSSHSVGVVYLSTSPVDTLEAFSLRARSMAMTRGEDELFLVHPVVDNVILGLWVCWNQGSRYDDVESRVVGEEEFKRVVQLMAVRGWKDRFVMCYH</sequence>
<feature type="compositionally biased region" description="Low complexity" evidence="1">
    <location>
        <begin position="1"/>
        <end position="12"/>
    </location>
</feature>
<evidence type="ECO:0000313" key="3">
    <source>
        <dbReference type="Proteomes" id="UP001595075"/>
    </source>
</evidence>
<keyword evidence="3" id="KW-1185">Reference proteome</keyword>
<dbReference type="EMBL" id="JAZHXI010000003">
    <property type="protein sequence ID" value="KAL2073587.1"/>
    <property type="molecule type" value="Genomic_DNA"/>
</dbReference>
<evidence type="ECO:0000256" key="1">
    <source>
        <dbReference type="SAM" id="MobiDB-lite"/>
    </source>
</evidence>
<protein>
    <submittedName>
        <fullName evidence="2">Uncharacterized protein</fullName>
    </submittedName>
</protein>
<gene>
    <name evidence="2" type="ORF">VTL71DRAFT_10913</name>
</gene>
<comment type="caution">
    <text evidence="2">The sequence shown here is derived from an EMBL/GenBank/DDBJ whole genome shotgun (WGS) entry which is preliminary data.</text>
</comment>
<proteinExistence type="predicted"/>
<reference evidence="2 3" key="1">
    <citation type="journal article" date="2024" name="Commun. Biol.">
        <title>Comparative genomic analysis of thermophilic fungi reveals convergent evolutionary adaptations and gene losses.</title>
        <authorList>
            <person name="Steindorff A.S."/>
            <person name="Aguilar-Pontes M.V."/>
            <person name="Robinson A.J."/>
            <person name="Andreopoulos B."/>
            <person name="LaButti K."/>
            <person name="Kuo A."/>
            <person name="Mondo S."/>
            <person name="Riley R."/>
            <person name="Otillar R."/>
            <person name="Haridas S."/>
            <person name="Lipzen A."/>
            <person name="Grimwood J."/>
            <person name="Schmutz J."/>
            <person name="Clum A."/>
            <person name="Reid I.D."/>
            <person name="Moisan M.C."/>
            <person name="Butler G."/>
            <person name="Nguyen T.T.M."/>
            <person name="Dewar K."/>
            <person name="Conant G."/>
            <person name="Drula E."/>
            <person name="Henrissat B."/>
            <person name="Hansel C."/>
            <person name="Singer S."/>
            <person name="Hutchinson M.I."/>
            <person name="de Vries R.P."/>
            <person name="Natvig D.O."/>
            <person name="Powell A.J."/>
            <person name="Tsang A."/>
            <person name="Grigoriev I.V."/>
        </authorList>
    </citation>
    <scope>NUCLEOTIDE SEQUENCE [LARGE SCALE GENOMIC DNA]</scope>
    <source>
        <strain evidence="2 3">CBS 494.80</strain>
    </source>
</reference>
<dbReference type="Proteomes" id="UP001595075">
    <property type="component" value="Unassembled WGS sequence"/>
</dbReference>
<name>A0ABR4CUT8_9HELO</name>
<organism evidence="2 3">
    <name type="scientific">Oculimacula yallundae</name>
    <dbReference type="NCBI Taxonomy" id="86028"/>
    <lineage>
        <taxon>Eukaryota</taxon>
        <taxon>Fungi</taxon>
        <taxon>Dikarya</taxon>
        <taxon>Ascomycota</taxon>
        <taxon>Pezizomycotina</taxon>
        <taxon>Leotiomycetes</taxon>
        <taxon>Helotiales</taxon>
        <taxon>Ploettnerulaceae</taxon>
        <taxon>Oculimacula</taxon>
    </lineage>
</organism>
<evidence type="ECO:0000313" key="2">
    <source>
        <dbReference type="EMBL" id="KAL2073587.1"/>
    </source>
</evidence>
<feature type="region of interest" description="Disordered" evidence="1">
    <location>
        <begin position="1"/>
        <end position="99"/>
    </location>
</feature>
<feature type="compositionally biased region" description="Polar residues" evidence="1">
    <location>
        <begin position="13"/>
        <end position="24"/>
    </location>
</feature>
<feature type="region of interest" description="Disordered" evidence="1">
    <location>
        <begin position="120"/>
        <end position="167"/>
    </location>
</feature>